<organism evidence="1 2">
    <name type="scientific">Aspergillus parasiticus</name>
    <dbReference type="NCBI Taxonomy" id="5067"/>
    <lineage>
        <taxon>Eukaryota</taxon>
        <taxon>Fungi</taxon>
        <taxon>Dikarya</taxon>
        <taxon>Ascomycota</taxon>
        <taxon>Pezizomycotina</taxon>
        <taxon>Eurotiomycetes</taxon>
        <taxon>Eurotiomycetidae</taxon>
        <taxon>Eurotiales</taxon>
        <taxon>Aspergillaceae</taxon>
        <taxon>Aspergillus</taxon>
        <taxon>Aspergillus subgen. Circumdati</taxon>
    </lineage>
</organism>
<dbReference type="Proteomes" id="UP000326532">
    <property type="component" value="Unassembled WGS sequence"/>
</dbReference>
<sequence>MCHGDTEIVTLSLEVNADFNLAPKGERSPLCWAFYRDNAETVNALLQAGANTDYALKGGSSDLWQAIWCNNTYISRLLVEASANQNPPSADYMPHRLVRLLPEAGAD</sequence>
<dbReference type="EMBL" id="ML734947">
    <property type="protein sequence ID" value="KAB8209227.1"/>
    <property type="molecule type" value="Genomic_DNA"/>
</dbReference>
<dbReference type="Pfam" id="PF12796">
    <property type="entry name" value="Ank_2"/>
    <property type="match status" value="1"/>
</dbReference>
<dbReference type="SUPFAM" id="SSF48403">
    <property type="entry name" value="Ankyrin repeat"/>
    <property type="match status" value="1"/>
</dbReference>
<name>A0A5N6DWD4_ASPPA</name>
<gene>
    <name evidence="1" type="ORF">BDV34DRAFT_188769</name>
</gene>
<dbReference type="InterPro" id="IPR002110">
    <property type="entry name" value="Ankyrin_rpt"/>
</dbReference>
<dbReference type="AlphaFoldDB" id="A0A5N6DWD4"/>
<keyword evidence="2" id="KW-1185">Reference proteome</keyword>
<dbReference type="Gene3D" id="1.25.40.20">
    <property type="entry name" value="Ankyrin repeat-containing domain"/>
    <property type="match status" value="1"/>
</dbReference>
<evidence type="ECO:0000313" key="1">
    <source>
        <dbReference type="EMBL" id="KAB8209227.1"/>
    </source>
</evidence>
<evidence type="ECO:0000313" key="2">
    <source>
        <dbReference type="Proteomes" id="UP000326532"/>
    </source>
</evidence>
<dbReference type="VEuPathDB" id="FungiDB:BDV34DRAFT_188769"/>
<dbReference type="SMART" id="SM00248">
    <property type="entry name" value="ANK"/>
    <property type="match status" value="2"/>
</dbReference>
<accession>A0A5N6DWD4</accession>
<protein>
    <submittedName>
        <fullName evidence="1">Ankyrin repeat-containing domain protein</fullName>
    </submittedName>
</protein>
<proteinExistence type="predicted"/>
<dbReference type="InterPro" id="IPR036770">
    <property type="entry name" value="Ankyrin_rpt-contain_sf"/>
</dbReference>
<reference evidence="1 2" key="1">
    <citation type="submission" date="2019-04" db="EMBL/GenBank/DDBJ databases">
        <title>Fungal friends and foes A comparative genomics study of 23 Aspergillus species from section Flavi.</title>
        <authorList>
            <consortium name="DOE Joint Genome Institute"/>
            <person name="Kjaerbolling I."/>
            <person name="Vesth T.C."/>
            <person name="Frisvad J.C."/>
            <person name="Nybo J.L."/>
            <person name="Theobald S."/>
            <person name="Kildgaard S."/>
            <person name="Petersen T.I."/>
            <person name="Kuo A."/>
            <person name="Sato A."/>
            <person name="Lyhne E.K."/>
            <person name="Kogle M.E."/>
            <person name="Wiebenga A."/>
            <person name="Kun R.S."/>
            <person name="Lubbers R.J."/>
            <person name="Makela M.R."/>
            <person name="Barry K."/>
            <person name="Chovatia M."/>
            <person name="Clum A."/>
            <person name="Daum C."/>
            <person name="Haridas S."/>
            <person name="He G."/>
            <person name="LaButti K."/>
            <person name="Lipzen A."/>
            <person name="Mondo S."/>
            <person name="Pangilinan J."/>
            <person name="Riley R."/>
            <person name="Salamov A."/>
            <person name="Simmons B.A."/>
            <person name="Magnuson J.K."/>
            <person name="Henrissat B."/>
            <person name="Mortensen U.H."/>
            <person name="Larsen T.O."/>
            <person name="De vries R.P."/>
            <person name="Grigoriev I.V."/>
            <person name="Machida M."/>
            <person name="Baker S.E."/>
            <person name="Andersen M.R."/>
        </authorList>
    </citation>
    <scope>NUCLEOTIDE SEQUENCE [LARGE SCALE GENOMIC DNA]</scope>
    <source>
        <strain evidence="1 2">CBS 117618</strain>
    </source>
</reference>